<dbReference type="InterPro" id="IPR035996">
    <property type="entry name" value="4pyrrol_Methylase_sf"/>
</dbReference>
<dbReference type="InterPro" id="IPR004518">
    <property type="entry name" value="MazG-like_dom"/>
</dbReference>
<gene>
    <name evidence="3" type="ORF">CHH72_20825</name>
</gene>
<dbReference type="SUPFAM" id="SSF53790">
    <property type="entry name" value="Tetrapyrrole methylase"/>
    <property type="match status" value="1"/>
</dbReference>
<dbReference type="InterPro" id="IPR035013">
    <property type="entry name" value="YabN_N"/>
</dbReference>
<dbReference type="AlphaFoldDB" id="A0A268NU37"/>
<evidence type="ECO:0000313" key="4">
    <source>
        <dbReference type="Proteomes" id="UP000216207"/>
    </source>
</evidence>
<dbReference type="GO" id="GO:0046052">
    <property type="term" value="P:UTP catabolic process"/>
    <property type="evidence" value="ECO:0007669"/>
    <property type="project" value="TreeGrafter"/>
</dbReference>
<dbReference type="GO" id="GO:0006950">
    <property type="term" value="P:response to stress"/>
    <property type="evidence" value="ECO:0007669"/>
    <property type="project" value="UniProtKB-ARBA"/>
</dbReference>
<dbReference type="CDD" id="cd11723">
    <property type="entry name" value="YabN_N_like"/>
    <property type="match status" value="1"/>
</dbReference>
<dbReference type="CDD" id="cd11528">
    <property type="entry name" value="NTP-PPase_MazG_Nterm"/>
    <property type="match status" value="1"/>
</dbReference>
<dbReference type="InterPro" id="IPR048011">
    <property type="entry name" value="NTP-PPase_MazG-like_C"/>
</dbReference>
<dbReference type="GO" id="GO:0047429">
    <property type="term" value="F:nucleoside triphosphate diphosphatase activity"/>
    <property type="evidence" value="ECO:0007669"/>
    <property type="project" value="InterPro"/>
</dbReference>
<dbReference type="SUPFAM" id="SSF101386">
    <property type="entry name" value="all-alpha NTP pyrophosphatases"/>
    <property type="match status" value="2"/>
</dbReference>
<dbReference type="GO" id="GO:0046061">
    <property type="term" value="P:dATP catabolic process"/>
    <property type="evidence" value="ECO:0007669"/>
    <property type="project" value="TreeGrafter"/>
</dbReference>
<dbReference type="FunFam" id="1.10.287.1080:FF:000001">
    <property type="entry name" value="Nucleoside triphosphate pyrophosphohydrolase"/>
    <property type="match status" value="1"/>
</dbReference>
<dbReference type="GO" id="GO:0046047">
    <property type="term" value="P:TTP catabolic process"/>
    <property type="evidence" value="ECO:0007669"/>
    <property type="project" value="TreeGrafter"/>
</dbReference>
<dbReference type="EMBL" id="NPCC01000044">
    <property type="protein sequence ID" value="PAE86938.1"/>
    <property type="molecule type" value="Genomic_DNA"/>
</dbReference>
<name>A0A268NU37_SHOCL</name>
<dbReference type="Gene3D" id="1.10.287.1080">
    <property type="entry name" value="MazG-like"/>
    <property type="match status" value="2"/>
</dbReference>
<sequence length="488" mass="54823">MGTISVVGLGAGNLAQLPLGIYRALKKANRIYVRTDNHPVLVELAEEGLAFTSFDSVYEQHSEFEDVYKEITTRLLEEAKQGDVLYAVPGHPFVAERTIQLLQKQAQGTGVTIDVLGGASFLDNMYTALAIDPIEGCQIVDGTALRAEELQIRHHLIIVQVYDALIASEVKLTLMEKLPDDYEVSIVTAAGTPEQSILRVPLFELDHYVKANNLTAVYVPPVREDRLLHRDFSYLRGVIATLRGPEGCPWDQKQTHHTLKRYLLEEAFEVFEAIDEEDDSHLAEELGDVLLQVLLHAQIGEEQGYFNVDDVIGTLTEKMIRRHPHVFGGAKAETAGEVLQTWQQIKAQEQAEQPKPKSALDGLAATNSMLVDAAALQKRAAKTGFEWANVEEVWEKLFEEIEEFKVEAAKTSKSKMEKEYGDILLAAVSLARFYDLSPEIALHRSLTTFKKRFLYVEQKAQEKGQAIADIEMSELDRWWNEAKGKFNE</sequence>
<dbReference type="RefSeq" id="WP_095327366.1">
    <property type="nucleotide sequence ID" value="NZ_JAIEWK010000015.1"/>
</dbReference>
<feature type="domain" description="Tetrapyrrole methylase" evidence="1">
    <location>
        <begin position="4"/>
        <end position="205"/>
    </location>
</feature>
<dbReference type="InterPro" id="IPR048015">
    <property type="entry name" value="NTP-PPase_MazG-like_N"/>
</dbReference>
<dbReference type="GO" id="GO:0046081">
    <property type="term" value="P:dUTP catabolic process"/>
    <property type="evidence" value="ECO:0007669"/>
    <property type="project" value="TreeGrafter"/>
</dbReference>
<dbReference type="Proteomes" id="UP000216207">
    <property type="component" value="Unassembled WGS sequence"/>
</dbReference>
<dbReference type="InterPro" id="IPR011551">
    <property type="entry name" value="NTP_PyrPHydrolase_MazG"/>
</dbReference>
<keyword evidence="3" id="KW-0378">Hydrolase</keyword>
<accession>A0A268NU37</accession>
<dbReference type="GO" id="GO:0046076">
    <property type="term" value="P:dTTP catabolic process"/>
    <property type="evidence" value="ECO:0007669"/>
    <property type="project" value="TreeGrafter"/>
</dbReference>
<protein>
    <submittedName>
        <fullName evidence="3">Nucleoside triphosphate pyrophosphohydrolase</fullName>
    </submittedName>
</protein>
<organism evidence="3 4">
    <name type="scientific">Shouchella clausii</name>
    <name type="common">Alkalihalobacillus clausii</name>
    <dbReference type="NCBI Taxonomy" id="79880"/>
    <lineage>
        <taxon>Bacteria</taxon>
        <taxon>Bacillati</taxon>
        <taxon>Bacillota</taxon>
        <taxon>Bacilli</taxon>
        <taxon>Bacillales</taxon>
        <taxon>Bacillaceae</taxon>
        <taxon>Shouchella</taxon>
    </lineage>
</organism>
<evidence type="ECO:0000259" key="2">
    <source>
        <dbReference type="Pfam" id="PF03819"/>
    </source>
</evidence>
<dbReference type="Gene3D" id="3.40.1010.10">
    <property type="entry name" value="Cobalt-precorrin-4 Transmethylase, Domain 1"/>
    <property type="match status" value="1"/>
</dbReference>
<evidence type="ECO:0000259" key="1">
    <source>
        <dbReference type="Pfam" id="PF00590"/>
    </source>
</evidence>
<dbReference type="Pfam" id="PF00590">
    <property type="entry name" value="TP_methylase"/>
    <property type="match status" value="1"/>
</dbReference>
<dbReference type="PANTHER" id="PTHR30522:SF0">
    <property type="entry name" value="NUCLEOSIDE TRIPHOSPHATE PYROPHOSPHOHYDROLASE"/>
    <property type="match status" value="1"/>
</dbReference>
<comment type="caution">
    <text evidence="3">The sequence shown here is derived from an EMBL/GenBank/DDBJ whole genome shotgun (WGS) entry which is preliminary data.</text>
</comment>
<dbReference type="InterPro" id="IPR000878">
    <property type="entry name" value="4pyrrol_Mease"/>
</dbReference>
<dbReference type="NCBIfam" id="NF007113">
    <property type="entry name" value="PRK09562.1"/>
    <property type="match status" value="1"/>
</dbReference>
<reference evidence="3 4" key="1">
    <citation type="submission" date="2017-07" db="EMBL/GenBank/DDBJ databases">
        <title>Isolation and whole genome analysis of endospore-forming bacteria from heroin.</title>
        <authorList>
            <person name="Kalinowski J."/>
            <person name="Ahrens B."/>
            <person name="Al-Dilaimi A."/>
            <person name="Winkler A."/>
            <person name="Wibberg D."/>
            <person name="Schleenbecker U."/>
            <person name="Ruckert C."/>
            <person name="Wolfel R."/>
            <person name="Grass G."/>
        </authorList>
    </citation>
    <scope>NUCLEOTIDE SEQUENCE [LARGE SCALE GENOMIC DNA]</scope>
    <source>
        <strain evidence="3 4">7539</strain>
    </source>
</reference>
<dbReference type="InterPro" id="IPR014777">
    <property type="entry name" value="4pyrrole_Mease_sub1"/>
</dbReference>
<dbReference type="PANTHER" id="PTHR30522">
    <property type="entry name" value="NUCLEOSIDE TRIPHOSPHATE PYROPHOSPHOHYDROLASE"/>
    <property type="match status" value="1"/>
</dbReference>
<dbReference type="CDD" id="cd11529">
    <property type="entry name" value="NTP-PPase_MazG_Cterm"/>
    <property type="match status" value="1"/>
</dbReference>
<dbReference type="GO" id="GO:0008168">
    <property type="term" value="F:methyltransferase activity"/>
    <property type="evidence" value="ECO:0007669"/>
    <property type="project" value="InterPro"/>
</dbReference>
<dbReference type="FunFam" id="3.40.1010.10:FF:000008">
    <property type="entry name" value="Similar to nucleoside triphosphate pyrophosphohydrolase, MazG"/>
    <property type="match status" value="1"/>
</dbReference>
<dbReference type="Pfam" id="PF03819">
    <property type="entry name" value="MazG"/>
    <property type="match status" value="1"/>
</dbReference>
<dbReference type="NCBIfam" id="TIGR00444">
    <property type="entry name" value="mazG"/>
    <property type="match status" value="1"/>
</dbReference>
<dbReference type="InterPro" id="IPR024180">
    <property type="entry name" value="Tetrapyrrole_Mease/MazG_pred"/>
</dbReference>
<proteinExistence type="predicted"/>
<dbReference type="PIRSF" id="PIRSF002845">
    <property type="entry name" value="Ttrprl_mtas_MazG"/>
    <property type="match status" value="1"/>
</dbReference>
<evidence type="ECO:0000313" key="3">
    <source>
        <dbReference type="EMBL" id="PAE86938.1"/>
    </source>
</evidence>
<feature type="domain" description="NTP pyrophosphohydrolase MazG-like" evidence="2">
    <location>
        <begin position="254"/>
        <end position="327"/>
    </location>
</feature>
<dbReference type="GO" id="GO:0006203">
    <property type="term" value="P:dGTP catabolic process"/>
    <property type="evidence" value="ECO:0007669"/>
    <property type="project" value="TreeGrafter"/>
</dbReference>